<dbReference type="InterPro" id="IPR050309">
    <property type="entry name" value="Type-B_Carboxylest/Lipase"/>
</dbReference>
<gene>
    <name evidence="3" type="ORF">BLA29_014426</name>
</gene>
<organism evidence="3 4">
    <name type="scientific">Euroglyphus maynei</name>
    <name type="common">Mayne's house dust mite</name>
    <dbReference type="NCBI Taxonomy" id="6958"/>
    <lineage>
        <taxon>Eukaryota</taxon>
        <taxon>Metazoa</taxon>
        <taxon>Ecdysozoa</taxon>
        <taxon>Arthropoda</taxon>
        <taxon>Chelicerata</taxon>
        <taxon>Arachnida</taxon>
        <taxon>Acari</taxon>
        <taxon>Acariformes</taxon>
        <taxon>Sarcoptiformes</taxon>
        <taxon>Astigmata</taxon>
        <taxon>Psoroptidia</taxon>
        <taxon>Analgoidea</taxon>
        <taxon>Pyroglyphidae</taxon>
        <taxon>Pyroglyphinae</taxon>
        <taxon>Euroglyphus</taxon>
    </lineage>
</organism>
<dbReference type="EMBL" id="MUJZ01002380">
    <property type="protein sequence ID" value="OTF83734.1"/>
    <property type="molecule type" value="Genomic_DNA"/>
</dbReference>
<feature type="domain" description="Carboxylesterase type B" evidence="2">
    <location>
        <begin position="5"/>
        <end position="93"/>
    </location>
</feature>
<name>A0A1Y3BUS1_EURMA</name>
<evidence type="ECO:0000313" key="4">
    <source>
        <dbReference type="Proteomes" id="UP000194236"/>
    </source>
</evidence>
<protein>
    <recommendedName>
        <fullName evidence="2">Carboxylesterase type B domain-containing protein</fullName>
    </recommendedName>
</protein>
<keyword evidence="1" id="KW-0325">Glycoprotein</keyword>
<dbReference type="InterPro" id="IPR029058">
    <property type="entry name" value="AB_hydrolase_fold"/>
</dbReference>
<evidence type="ECO:0000259" key="2">
    <source>
        <dbReference type="Pfam" id="PF00135"/>
    </source>
</evidence>
<evidence type="ECO:0000256" key="1">
    <source>
        <dbReference type="ARBA" id="ARBA00023180"/>
    </source>
</evidence>
<reference evidence="3 4" key="1">
    <citation type="submission" date="2017-03" db="EMBL/GenBank/DDBJ databases">
        <title>Genome Survey of Euroglyphus maynei.</title>
        <authorList>
            <person name="Arlian L.G."/>
            <person name="Morgan M.S."/>
            <person name="Rider S.D."/>
        </authorList>
    </citation>
    <scope>NUCLEOTIDE SEQUENCE [LARGE SCALE GENOMIC DNA]</scope>
    <source>
        <strain evidence="3">Arlian Lab</strain>
        <tissue evidence="3">Whole body</tissue>
    </source>
</reference>
<dbReference type="Pfam" id="PF00135">
    <property type="entry name" value="COesterase"/>
    <property type="match status" value="1"/>
</dbReference>
<sequence length="105" mass="12022">MNKLKSLPVIIYIHGGGFNYMGISMEAYNGAMISAIGNVVFVTINYRVGLLGFFDNHLEETTDAQNQYDRNLGLYDQIMAIEWVRKNIHHFGGIFLFLFFFDSCI</sequence>
<dbReference type="InterPro" id="IPR002018">
    <property type="entry name" value="CarbesteraseB"/>
</dbReference>
<dbReference type="Proteomes" id="UP000194236">
    <property type="component" value="Unassembled WGS sequence"/>
</dbReference>
<evidence type="ECO:0000313" key="3">
    <source>
        <dbReference type="EMBL" id="OTF83734.1"/>
    </source>
</evidence>
<keyword evidence="4" id="KW-1185">Reference proteome</keyword>
<dbReference type="SUPFAM" id="SSF53474">
    <property type="entry name" value="alpha/beta-Hydrolases"/>
    <property type="match status" value="1"/>
</dbReference>
<dbReference type="Gene3D" id="3.40.50.1820">
    <property type="entry name" value="alpha/beta hydrolase"/>
    <property type="match status" value="1"/>
</dbReference>
<dbReference type="OrthoDB" id="3200163at2759"/>
<proteinExistence type="predicted"/>
<accession>A0A1Y3BUS1</accession>
<comment type="caution">
    <text evidence="3">The sequence shown here is derived from an EMBL/GenBank/DDBJ whole genome shotgun (WGS) entry which is preliminary data.</text>
</comment>
<dbReference type="PANTHER" id="PTHR11559">
    <property type="entry name" value="CARBOXYLESTERASE"/>
    <property type="match status" value="1"/>
</dbReference>
<dbReference type="AlphaFoldDB" id="A0A1Y3BUS1"/>